<dbReference type="InterPro" id="IPR023393">
    <property type="entry name" value="START-like_dom_sf"/>
</dbReference>
<evidence type="ECO:0000313" key="4">
    <source>
        <dbReference type="Proteomes" id="UP000643207"/>
    </source>
</evidence>
<sequence>MPDTPAPGSLTLHRMLRAPAERIYRAWTDPQALMKWMPPHGFIGIVHAVDTRPGGAFRMGFTQLGSGEVHTWQGRYLELVPGERIVTEEVFERPDLPGTLRTEVSLRPTPSGTELRVTQSGLPAALTPESCMLGWQDSLQLLALLVEGAEMPPAAEPTPPA</sequence>
<dbReference type="AlphaFoldDB" id="A0A9X0XEN7"/>
<dbReference type="RefSeq" id="WP_201827030.1">
    <property type="nucleotide sequence ID" value="NZ_JAERRA010000002.1"/>
</dbReference>
<comment type="caution">
    <text evidence="3">The sequence shown here is derived from an EMBL/GenBank/DDBJ whole genome shotgun (WGS) entry which is preliminary data.</text>
</comment>
<organism evidence="3 4">
    <name type="scientific">Aquariibacter lacus</name>
    <dbReference type="NCBI Taxonomy" id="2801332"/>
    <lineage>
        <taxon>Bacteria</taxon>
        <taxon>Pseudomonadati</taxon>
        <taxon>Pseudomonadota</taxon>
        <taxon>Betaproteobacteria</taxon>
        <taxon>Burkholderiales</taxon>
        <taxon>Sphaerotilaceae</taxon>
        <taxon>Aquariibacter</taxon>
    </lineage>
</organism>
<feature type="domain" description="Activator of Hsp90 ATPase homologue 1/2-like C-terminal" evidence="2">
    <location>
        <begin position="17"/>
        <end position="146"/>
    </location>
</feature>
<reference evidence="3 4" key="1">
    <citation type="submission" date="2021-01" db="EMBL/GenBank/DDBJ databases">
        <title>Piscinibacter sp. Jin2 Genome sequencing and assembly.</title>
        <authorList>
            <person name="Kim I."/>
        </authorList>
    </citation>
    <scope>NUCLEOTIDE SEQUENCE [LARGE SCALE GENOMIC DNA]</scope>
    <source>
        <strain evidence="3 4">Jin2</strain>
    </source>
</reference>
<comment type="similarity">
    <text evidence="1">Belongs to the AHA1 family.</text>
</comment>
<name>A0A9X0XEN7_9BURK</name>
<dbReference type="SUPFAM" id="SSF55961">
    <property type="entry name" value="Bet v1-like"/>
    <property type="match status" value="1"/>
</dbReference>
<protein>
    <submittedName>
        <fullName evidence="3">SRPBCC domain-containing protein</fullName>
    </submittedName>
</protein>
<dbReference type="Pfam" id="PF08327">
    <property type="entry name" value="AHSA1"/>
    <property type="match status" value="1"/>
</dbReference>
<gene>
    <name evidence="3" type="ORF">JI742_11565</name>
</gene>
<keyword evidence="4" id="KW-1185">Reference proteome</keyword>
<dbReference type="EMBL" id="JAERRA010000002">
    <property type="protein sequence ID" value="MBL0720524.1"/>
    <property type="molecule type" value="Genomic_DNA"/>
</dbReference>
<accession>A0A9X0XEN7</accession>
<dbReference type="Proteomes" id="UP000643207">
    <property type="component" value="Unassembled WGS sequence"/>
</dbReference>
<proteinExistence type="inferred from homology"/>
<evidence type="ECO:0000259" key="2">
    <source>
        <dbReference type="Pfam" id="PF08327"/>
    </source>
</evidence>
<dbReference type="Gene3D" id="3.30.530.20">
    <property type="match status" value="1"/>
</dbReference>
<evidence type="ECO:0000256" key="1">
    <source>
        <dbReference type="ARBA" id="ARBA00006817"/>
    </source>
</evidence>
<dbReference type="InterPro" id="IPR013538">
    <property type="entry name" value="ASHA1/2-like_C"/>
</dbReference>
<evidence type="ECO:0000313" key="3">
    <source>
        <dbReference type="EMBL" id="MBL0720524.1"/>
    </source>
</evidence>